<organism evidence="21">
    <name type="scientific">Placozoa sp. H11 HM-2017</name>
    <dbReference type="NCBI Taxonomy" id="2017598"/>
    <lineage>
        <taxon>Eukaryota</taxon>
        <taxon>Metazoa</taxon>
        <taxon>Placozoa</taxon>
    </lineage>
</organism>
<comment type="cofactor">
    <cofactor evidence="18">
        <name>heme b</name>
        <dbReference type="ChEBI" id="CHEBI:60344"/>
    </cofactor>
    <text evidence="18">Binds 2 heme groups non-covalently.</text>
</comment>
<keyword evidence="12 17" id="KW-0408">Iron</keyword>
<evidence type="ECO:0000259" key="19">
    <source>
        <dbReference type="PROSITE" id="PS51002"/>
    </source>
</evidence>
<feature type="domain" description="Cytochrome b/b6 C-terminal region profile" evidence="20">
    <location>
        <begin position="207"/>
        <end position="380"/>
    </location>
</feature>
<dbReference type="GO" id="GO:0008121">
    <property type="term" value="F:quinol-cytochrome-c reductase activity"/>
    <property type="evidence" value="ECO:0007669"/>
    <property type="project" value="InterPro"/>
</dbReference>
<evidence type="ECO:0000256" key="3">
    <source>
        <dbReference type="ARBA" id="ARBA00013531"/>
    </source>
</evidence>
<dbReference type="InterPro" id="IPR005798">
    <property type="entry name" value="Cyt_b/b6_C"/>
</dbReference>
<keyword evidence="6 18" id="KW-0679">Respiratory chain</keyword>
<protein>
    <recommendedName>
        <fullName evidence="3 18">Cytochrome b</fullName>
    </recommendedName>
</protein>
<feature type="transmembrane region" description="Helical" evidence="18">
    <location>
        <begin position="26"/>
        <end position="52"/>
    </location>
</feature>
<feature type="transmembrane region" description="Helical" evidence="18">
    <location>
        <begin position="72"/>
        <end position="95"/>
    </location>
</feature>
<feature type="binding site" evidence="16">
    <location>
        <position position="198"/>
    </location>
    <ligand>
        <name>a ubiquinone</name>
        <dbReference type="ChEBI" id="CHEBI:16389"/>
    </ligand>
</feature>
<feature type="domain" description="Cytochrome b/b6 N-terminal region profile" evidence="19">
    <location>
        <begin position="1"/>
        <end position="206"/>
    </location>
</feature>
<evidence type="ECO:0000256" key="6">
    <source>
        <dbReference type="ARBA" id="ARBA00022660"/>
    </source>
</evidence>
<evidence type="ECO:0000256" key="1">
    <source>
        <dbReference type="ARBA" id="ARBA00002566"/>
    </source>
</evidence>
<sequence>MRLRKTGLLEPVNGIIDLPTPSNISYWWNFGSLLCLCLGIQILTGVLLAMHYRSDVSLAFSSVAHIVRDVNYGWILRYVHANGASLFFICVYCHIGRGLYYGGYSRVLTWIVGVLIFFIMMLTAFIGYVLPWGQMSFWGATVITNLVSAIPSLGASIVEWIWGGFSVSNCTLNRFFSLHYLLPFVLVGLVLAHFVTLHEKGSNEPLGLVGLSDRTAFHVYFTIKDILGFLILLGVFVIIGIEPRIETLLQDPENFIQANPLVTPVHIQPEWYFLFAYAILRSIPNKLGGVLALFASILVLLLMPILDRSKIRSLAFNPTGKFFFWFIVGDFIILTWIGSAPAGADPYVLIGRIATIFYFGYFLVLVPLLGYLSNLFFEYQGIRRIP</sequence>
<dbReference type="SUPFAM" id="SSF81648">
    <property type="entry name" value="a domain/subunit of cytochrome bc1 complex (Ubiquinol-cytochrome c reductase)"/>
    <property type="match status" value="1"/>
</dbReference>
<feature type="transmembrane region" description="Helical" evidence="18">
    <location>
        <begin position="217"/>
        <end position="241"/>
    </location>
</feature>
<evidence type="ECO:0000256" key="15">
    <source>
        <dbReference type="ARBA" id="ARBA00023136"/>
    </source>
</evidence>
<dbReference type="PROSITE" id="PS51002">
    <property type="entry name" value="CYTB_NTER"/>
    <property type="match status" value="1"/>
</dbReference>
<keyword evidence="15 18" id="KW-0472">Membrane</keyword>
<keyword evidence="13" id="KW-0830">Ubiquinone</keyword>
<evidence type="ECO:0000256" key="7">
    <source>
        <dbReference type="ARBA" id="ARBA00022692"/>
    </source>
</evidence>
<evidence type="ECO:0000313" key="21">
    <source>
        <dbReference type="EMBL" id="BBI37395.1"/>
    </source>
</evidence>
<evidence type="ECO:0000256" key="16">
    <source>
        <dbReference type="PIRSR" id="PIRSR038885-1"/>
    </source>
</evidence>
<comment type="cofactor">
    <cofactor evidence="17">
        <name>heme</name>
        <dbReference type="ChEBI" id="CHEBI:30413"/>
    </cofactor>
    <text evidence="17">Binds 2 heme groups non-covalently.</text>
</comment>
<keyword evidence="4 18" id="KW-0813">Transport</keyword>
<feature type="transmembrane region" description="Helical" evidence="18">
    <location>
        <begin position="107"/>
        <end position="130"/>
    </location>
</feature>
<dbReference type="CDD" id="cd00290">
    <property type="entry name" value="cytochrome_b_C"/>
    <property type="match status" value="1"/>
</dbReference>
<dbReference type="Gene3D" id="1.20.810.10">
    <property type="entry name" value="Cytochrome Bc1 Complex, Chain C"/>
    <property type="match status" value="1"/>
</dbReference>
<dbReference type="GO" id="GO:0006122">
    <property type="term" value="P:mitochondrial electron transport, ubiquinol to cytochrome c"/>
    <property type="evidence" value="ECO:0007669"/>
    <property type="project" value="TreeGrafter"/>
</dbReference>
<feature type="binding site" description="axial binding residue" evidence="17">
    <location>
        <position position="179"/>
    </location>
    <ligand>
        <name>heme b</name>
        <dbReference type="ChEBI" id="CHEBI:60344"/>
        <label>b562</label>
    </ligand>
    <ligandPart>
        <name>Fe</name>
        <dbReference type="ChEBI" id="CHEBI:18248"/>
    </ligandPart>
</feature>
<feature type="binding site" description="axial binding residue" evidence="17">
    <location>
        <position position="193"/>
    </location>
    <ligand>
        <name>heme b</name>
        <dbReference type="ChEBI" id="CHEBI:60344"/>
        <label>b566</label>
    </ligand>
    <ligandPart>
        <name>Fe</name>
        <dbReference type="ChEBI" id="CHEBI:18248"/>
    </ligandPart>
</feature>
<keyword evidence="14 18" id="KW-0496">Mitochondrion</keyword>
<feature type="binding site" description="axial binding residue" evidence="17">
    <location>
        <position position="80"/>
    </location>
    <ligand>
        <name>heme b</name>
        <dbReference type="ChEBI" id="CHEBI:60344"/>
        <label>b562</label>
    </ligand>
    <ligandPart>
        <name>Fe</name>
        <dbReference type="ChEBI" id="CHEBI:18248"/>
    </ligandPart>
</feature>
<evidence type="ECO:0000256" key="14">
    <source>
        <dbReference type="ARBA" id="ARBA00023128"/>
    </source>
</evidence>
<dbReference type="PANTHER" id="PTHR19271:SF16">
    <property type="entry name" value="CYTOCHROME B"/>
    <property type="match status" value="1"/>
</dbReference>
<dbReference type="PIRSF" id="PIRSF038885">
    <property type="entry name" value="COB"/>
    <property type="match status" value="1"/>
</dbReference>
<evidence type="ECO:0000256" key="5">
    <source>
        <dbReference type="ARBA" id="ARBA00022617"/>
    </source>
</evidence>
<keyword evidence="5 17" id="KW-0349">Heme</keyword>
<dbReference type="GO" id="GO:0046872">
    <property type="term" value="F:metal ion binding"/>
    <property type="evidence" value="ECO:0007669"/>
    <property type="project" value="UniProtKB-UniRule"/>
</dbReference>
<dbReference type="PROSITE" id="PS51003">
    <property type="entry name" value="CYTB_CTER"/>
    <property type="match status" value="1"/>
</dbReference>
<evidence type="ECO:0000256" key="12">
    <source>
        <dbReference type="ARBA" id="ARBA00023004"/>
    </source>
</evidence>
<comment type="function">
    <text evidence="1 18">Component of the ubiquinol-cytochrome c reductase complex (complex III or cytochrome b-c1 complex) that is part of the mitochondrial respiratory chain. The b-c1 complex mediates electron transfer from ubiquinol to cytochrome c. Contributes to the generation of a proton gradient across the mitochondrial membrane that is then used for ATP synthesis.</text>
</comment>
<evidence type="ECO:0000256" key="4">
    <source>
        <dbReference type="ARBA" id="ARBA00022448"/>
    </source>
</evidence>
<dbReference type="GO" id="GO:0016491">
    <property type="term" value="F:oxidoreductase activity"/>
    <property type="evidence" value="ECO:0007669"/>
    <property type="project" value="UniProtKB-UniRule"/>
</dbReference>
<accession>A0A7I6N2M9</accession>
<dbReference type="AlphaFoldDB" id="A0A7I6N2M9"/>
<geneLocation type="mitochondrion" evidence="21"/>
<feature type="transmembrane region" description="Helical" evidence="18">
    <location>
        <begin position="356"/>
        <end position="377"/>
    </location>
</feature>
<dbReference type="EMBL" id="LC460469">
    <property type="protein sequence ID" value="BBI37395.1"/>
    <property type="molecule type" value="Genomic_DNA"/>
</dbReference>
<dbReference type="GO" id="GO:0045275">
    <property type="term" value="C:respiratory chain complex III"/>
    <property type="evidence" value="ECO:0007669"/>
    <property type="project" value="InterPro"/>
</dbReference>
<comment type="subcellular location">
    <subcellularLocation>
        <location evidence="2">Mitochondrion inner membrane</location>
        <topology evidence="2">Multi-pass membrane protein</topology>
    </subcellularLocation>
</comment>
<dbReference type="FunFam" id="1.20.810.10:FF:000004">
    <property type="entry name" value="Cytochrome b"/>
    <property type="match status" value="1"/>
</dbReference>
<proteinExistence type="inferred from homology"/>
<feature type="transmembrane region" description="Helical" evidence="18">
    <location>
        <begin position="175"/>
        <end position="197"/>
    </location>
</feature>
<evidence type="ECO:0000259" key="20">
    <source>
        <dbReference type="PROSITE" id="PS51003"/>
    </source>
</evidence>
<name>A0A7I6N2M9_9METZ</name>
<dbReference type="SUPFAM" id="SSF81342">
    <property type="entry name" value="Transmembrane di-heme cytochromes"/>
    <property type="match status" value="1"/>
</dbReference>
<evidence type="ECO:0000256" key="8">
    <source>
        <dbReference type="ARBA" id="ARBA00022723"/>
    </source>
</evidence>
<evidence type="ECO:0000256" key="9">
    <source>
        <dbReference type="ARBA" id="ARBA00022792"/>
    </source>
</evidence>
<keyword evidence="10 18" id="KW-0249">Electron transport</keyword>
<dbReference type="InterPro" id="IPR027387">
    <property type="entry name" value="Cytb/b6-like_sf"/>
</dbReference>
<dbReference type="CDD" id="cd00284">
    <property type="entry name" value="Cytochrome_b_N"/>
    <property type="match status" value="1"/>
</dbReference>
<dbReference type="GO" id="GO:0005743">
    <property type="term" value="C:mitochondrial inner membrane"/>
    <property type="evidence" value="ECO:0007669"/>
    <property type="project" value="UniProtKB-SubCell"/>
</dbReference>
<gene>
    <name evidence="21" type="primary">COB</name>
</gene>
<dbReference type="InterPro" id="IPR048260">
    <property type="entry name" value="Cytochrome_b_C_euk/bac"/>
</dbReference>
<dbReference type="InterPro" id="IPR005797">
    <property type="entry name" value="Cyt_b/b6_N"/>
</dbReference>
<comment type="similarity">
    <text evidence="18">Belongs to the cytochrome b family.</text>
</comment>
<feature type="binding site" description="axial binding residue" evidence="17">
    <location>
        <position position="94"/>
    </location>
    <ligand>
        <name>heme b</name>
        <dbReference type="ChEBI" id="CHEBI:60344"/>
        <label>b566</label>
    </ligand>
    <ligandPart>
        <name>Fe</name>
        <dbReference type="ChEBI" id="CHEBI:18248"/>
    </ligandPart>
</feature>
<dbReference type="PANTHER" id="PTHR19271">
    <property type="entry name" value="CYTOCHROME B"/>
    <property type="match status" value="1"/>
</dbReference>
<dbReference type="Pfam" id="PF00032">
    <property type="entry name" value="Cytochrom_B_C"/>
    <property type="match status" value="1"/>
</dbReference>
<evidence type="ECO:0000256" key="11">
    <source>
        <dbReference type="ARBA" id="ARBA00022989"/>
    </source>
</evidence>
<evidence type="ECO:0000256" key="13">
    <source>
        <dbReference type="ARBA" id="ARBA00023075"/>
    </source>
</evidence>
<dbReference type="InterPro" id="IPR036150">
    <property type="entry name" value="Cyt_b/b6_C_sf"/>
</dbReference>
<evidence type="ECO:0000256" key="10">
    <source>
        <dbReference type="ARBA" id="ARBA00022982"/>
    </source>
</evidence>
<feature type="transmembrane region" description="Helical" evidence="18">
    <location>
        <begin position="322"/>
        <end position="344"/>
    </location>
</feature>
<dbReference type="InterPro" id="IPR016174">
    <property type="entry name" value="Di-haem_cyt_TM"/>
</dbReference>
<dbReference type="InterPro" id="IPR030689">
    <property type="entry name" value="Cytochrome_b"/>
</dbReference>
<keyword evidence="9" id="KW-0999">Mitochondrion inner membrane</keyword>
<evidence type="ECO:0000256" key="17">
    <source>
        <dbReference type="PIRSR" id="PIRSR038885-2"/>
    </source>
</evidence>
<keyword evidence="11 18" id="KW-1133">Transmembrane helix</keyword>
<dbReference type="Pfam" id="PF00033">
    <property type="entry name" value="Cytochrome_B"/>
    <property type="match status" value="1"/>
</dbReference>
<dbReference type="InterPro" id="IPR048259">
    <property type="entry name" value="Cytochrome_b_N_euk/bac"/>
</dbReference>
<evidence type="ECO:0000256" key="2">
    <source>
        <dbReference type="ARBA" id="ARBA00004448"/>
    </source>
</evidence>
<feature type="transmembrane region" description="Helical" evidence="18">
    <location>
        <begin position="136"/>
        <end position="163"/>
    </location>
</feature>
<evidence type="ECO:0000256" key="18">
    <source>
        <dbReference type="RuleBase" id="RU362117"/>
    </source>
</evidence>
<reference evidence="21" key="1">
    <citation type="journal article" date="2020" name="Genome Biol.">
        <title>Mitochondrial genome evolution of placozoans: gene rearrangements and repeat expansions.</title>
        <authorList>
            <person name="Miyazawa H."/>
            <person name="Osigus H.J."/>
            <person name="Rolfes S."/>
            <person name="Kamm K."/>
            <person name="Schierwater B."/>
            <person name="Nakano H."/>
        </authorList>
    </citation>
    <scope>NUCLEOTIDE SEQUENCE</scope>
    <source>
        <strain evidence="21">SMD_9</strain>
    </source>
</reference>
<keyword evidence="8 17" id="KW-0479">Metal-binding</keyword>
<keyword evidence="7 18" id="KW-0812">Transmembrane</keyword>
<feature type="transmembrane region" description="Helical" evidence="18">
    <location>
        <begin position="286"/>
        <end position="306"/>
    </location>
</feature>